<evidence type="ECO:0000256" key="7">
    <source>
        <dbReference type="ARBA" id="ARBA00022723"/>
    </source>
</evidence>
<organism evidence="17 18">
    <name type="scientific">Morella rubra</name>
    <name type="common">Chinese bayberry</name>
    <dbReference type="NCBI Taxonomy" id="262757"/>
    <lineage>
        <taxon>Eukaryota</taxon>
        <taxon>Viridiplantae</taxon>
        <taxon>Streptophyta</taxon>
        <taxon>Embryophyta</taxon>
        <taxon>Tracheophyta</taxon>
        <taxon>Spermatophyta</taxon>
        <taxon>Magnoliopsida</taxon>
        <taxon>eudicotyledons</taxon>
        <taxon>Gunneridae</taxon>
        <taxon>Pentapetalae</taxon>
        <taxon>rosids</taxon>
        <taxon>fabids</taxon>
        <taxon>Fagales</taxon>
        <taxon>Myricaceae</taxon>
        <taxon>Morella</taxon>
    </lineage>
</organism>
<comment type="caution">
    <text evidence="17">The sequence shown here is derived from an EMBL/GenBank/DDBJ whole genome shotgun (WGS) entry which is preliminary data.</text>
</comment>
<dbReference type="EMBL" id="RXIC02000024">
    <property type="protein sequence ID" value="KAB1209421.1"/>
    <property type="molecule type" value="Genomic_DNA"/>
</dbReference>
<evidence type="ECO:0000256" key="6">
    <source>
        <dbReference type="ARBA" id="ARBA00022692"/>
    </source>
</evidence>
<evidence type="ECO:0000256" key="1">
    <source>
        <dbReference type="ARBA" id="ARBA00000900"/>
    </source>
</evidence>
<comment type="pathway">
    <text evidence="3">Protein modification; protein ubiquitination.</text>
</comment>
<dbReference type="GO" id="GO:0061630">
    <property type="term" value="F:ubiquitin protein ligase activity"/>
    <property type="evidence" value="ECO:0007669"/>
    <property type="project" value="UniProtKB-EC"/>
</dbReference>
<evidence type="ECO:0000256" key="11">
    <source>
        <dbReference type="ARBA" id="ARBA00022989"/>
    </source>
</evidence>
<evidence type="ECO:0000256" key="3">
    <source>
        <dbReference type="ARBA" id="ARBA00004906"/>
    </source>
</evidence>
<dbReference type="UniPathway" id="UPA00143"/>
<evidence type="ECO:0000256" key="10">
    <source>
        <dbReference type="ARBA" id="ARBA00022833"/>
    </source>
</evidence>
<dbReference type="PROSITE" id="PS50089">
    <property type="entry name" value="ZF_RING_2"/>
    <property type="match status" value="1"/>
</dbReference>
<dbReference type="EC" id="2.3.2.27" evidence="4"/>
<dbReference type="SMART" id="SM00184">
    <property type="entry name" value="RING"/>
    <property type="match status" value="1"/>
</dbReference>
<evidence type="ECO:0000256" key="4">
    <source>
        <dbReference type="ARBA" id="ARBA00012483"/>
    </source>
</evidence>
<keyword evidence="9" id="KW-0833">Ubl conjugation pathway</keyword>
<dbReference type="Gene3D" id="3.30.40.10">
    <property type="entry name" value="Zinc/RING finger domain, C3HC4 (zinc finger)"/>
    <property type="match status" value="1"/>
</dbReference>
<dbReference type="GO" id="GO:0016020">
    <property type="term" value="C:membrane"/>
    <property type="evidence" value="ECO:0007669"/>
    <property type="project" value="UniProtKB-SubCell"/>
</dbReference>
<dbReference type="FunFam" id="3.30.40.10:FF:000609">
    <property type="entry name" value="RING-H2 finger protein ATL1"/>
    <property type="match status" value="1"/>
</dbReference>
<keyword evidence="8 14" id="KW-0863">Zinc-finger</keyword>
<keyword evidence="7" id="KW-0479">Metal-binding</keyword>
<dbReference type="PANTHER" id="PTHR46913">
    <property type="entry name" value="RING-H2 FINGER PROTEIN ATL16"/>
    <property type="match status" value="1"/>
</dbReference>
<evidence type="ECO:0000256" key="5">
    <source>
        <dbReference type="ARBA" id="ARBA00022679"/>
    </source>
</evidence>
<dbReference type="GO" id="GO:0016567">
    <property type="term" value="P:protein ubiquitination"/>
    <property type="evidence" value="ECO:0007669"/>
    <property type="project" value="UniProtKB-UniPathway"/>
</dbReference>
<keyword evidence="6 15" id="KW-0812">Transmembrane</keyword>
<evidence type="ECO:0000256" key="12">
    <source>
        <dbReference type="ARBA" id="ARBA00023136"/>
    </source>
</evidence>
<keyword evidence="10" id="KW-0862">Zinc</keyword>
<dbReference type="SUPFAM" id="SSF57850">
    <property type="entry name" value="RING/U-box"/>
    <property type="match status" value="1"/>
</dbReference>
<comment type="subcellular location">
    <subcellularLocation>
        <location evidence="2">Membrane</location>
        <topology evidence="2">Single-pass membrane protein</topology>
    </subcellularLocation>
</comment>
<keyword evidence="11 15" id="KW-1133">Transmembrane helix</keyword>
<evidence type="ECO:0000256" key="9">
    <source>
        <dbReference type="ARBA" id="ARBA00022786"/>
    </source>
</evidence>
<comment type="catalytic activity">
    <reaction evidence="1">
        <text>S-ubiquitinyl-[E2 ubiquitin-conjugating enzyme]-L-cysteine + [acceptor protein]-L-lysine = [E2 ubiquitin-conjugating enzyme]-L-cysteine + N(6)-ubiquitinyl-[acceptor protein]-L-lysine.</text>
        <dbReference type="EC" id="2.3.2.27"/>
    </reaction>
</comment>
<evidence type="ECO:0000313" key="17">
    <source>
        <dbReference type="EMBL" id="KAB1209421.1"/>
    </source>
</evidence>
<accession>A0A6A1V9S3</accession>
<keyword evidence="5" id="KW-0808">Transferase</keyword>
<gene>
    <name evidence="17" type="ORF">CJ030_MR6G027712</name>
</gene>
<evidence type="ECO:0000256" key="14">
    <source>
        <dbReference type="PROSITE-ProRule" id="PRU00175"/>
    </source>
</evidence>
<dbReference type="InterPro" id="IPR013083">
    <property type="entry name" value="Znf_RING/FYVE/PHD"/>
</dbReference>
<dbReference type="Pfam" id="PF13639">
    <property type="entry name" value="zf-RING_2"/>
    <property type="match status" value="1"/>
</dbReference>
<evidence type="ECO:0000313" key="18">
    <source>
        <dbReference type="Proteomes" id="UP000516437"/>
    </source>
</evidence>
<evidence type="ECO:0000256" key="15">
    <source>
        <dbReference type="SAM" id="Phobius"/>
    </source>
</evidence>
<dbReference type="Proteomes" id="UP000516437">
    <property type="component" value="Chromosome 6"/>
</dbReference>
<comment type="similarity">
    <text evidence="13">Belongs to the RING-type zinc finger family. ATL subfamily.</text>
</comment>
<keyword evidence="18" id="KW-1185">Reference proteome</keyword>
<dbReference type="PANTHER" id="PTHR46913:SF1">
    <property type="entry name" value="RING-H2 FINGER PROTEIN ATL16"/>
    <property type="match status" value="1"/>
</dbReference>
<feature type="domain" description="RING-type" evidence="16">
    <location>
        <begin position="102"/>
        <end position="144"/>
    </location>
</feature>
<proteinExistence type="inferred from homology"/>
<dbReference type="InterPro" id="IPR001841">
    <property type="entry name" value="Znf_RING"/>
</dbReference>
<dbReference type="InterPro" id="IPR044600">
    <property type="entry name" value="ATL1/ATL16-like"/>
</dbReference>
<dbReference type="GO" id="GO:0008270">
    <property type="term" value="F:zinc ion binding"/>
    <property type="evidence" value="ECO:0007669"/>
    <property type="project" value="UniProtKB-KW"/>
</dbReference>
<evidence type="ECO:0000256" key="13">
    <source>
        <dbReference type="ARBA" id="ARBA00024209"/>
    </source>
</evidence>
<protein>
    <recommendedName>
        <fullName evidence="4">RING-type E3 ubiquitin transferase</fullName>
        <ecNumber evidence="4">2.3.2.27</ecNumber>
    </recommendedName>
</protein>
<keyword evidence="12 15" id="KW-0472">Membrane</keyword>
<name>A0A6A1V9S3_9ROSI</name>
<sequence length="174" mass="19143">MGDVPSPLAESPPLPPKPNLPMLYYGLVVIGTAALVLAIYNLLIIRWCAQSHSRTPQGPNQLVEISAAGQSCGNPSRNLLSSFKYKKEGAAAEEQGGDYWECAVCLSVFEEGEELRKLPRCKHSFHAPCIDMWLYSHPDCPLCRAPVGWRCQRHAVYTQQANSQEGLLDSDSSV</sequence>
<dbReference type="AlphaFoldDB" id="A0A6A1V9S3"/>
<feature type="transmembrane region" description="Helical" evidence="15">
    <location>
        <begin position="22"/>
        <end position="44"/>
    </location>
</feature>
<evidence type="ECO:0000256" key="8">
    <source>
        <dbReference type="ARBA" id="ARBA00022771"/>
    </source>
</evidence>
<evidence type="ECO:0000259" key="16">
    <source>
        <dbReference type="PROSITE" id="PS50089"/>
    </source>
</evidence>
<dbReference type="OrthoDB" id="9984778at2759"/>
<reference evidence="17 18" key="1">
    <citation type="journal article" date="2019" name="Plant Biotechnol. J.">
        <title>The red bayberry genome and genetic basis of sex determination.</title>
        <authorList>
            <person name="Jia H.M."/>
            <person name="Jia H.J."/>
            <person name="Cai Q.L."/>
            <person name="Wang Y."/>
            <person name="Zhao H.B."/>
            <person name="Yang W.F."/>
            <person name="Wang G.Y."/>
            <person name="Li Y.H."/>
            <person name="Zhan D.L."/>
            <person name="Shen Y.T."/>
            <person name="Niu Q.F."/>
            <person name="Chang L."/>
            <person name="Qiu J."/>
            <person name="Zhao L."/>
            <person name="Xie H.B."/>
            <person name="Fu W.Y."/>
            <person name="Jin J."/>
            <person name="Li X.W."/>
            <person name="Jiao Y."/>
            <person name="Zhou C.C."/>
            <person name="Tu T."/>
            <person name="Chai C.Y."/>
            <person name="Gao J.L."/>
            <person name="Fan L.J."/>
            <person name="van de Weg E."/>
            <person name="Wang J.Y."/>
            <person name="Gao Z.S."/>
        </authorList>
    </citation>
    <scope>NUCLEOTIDE SEQUENCE [LARGE SCALE GENOMIC DNA]</scope>
    <source>
        <tissue evidence="17">Leaves</tissue>
    </source>
</reference>
<dbReference type="CDD" id="cd16461">
    <property type="entry name" value="RING-H2_EL5-like"/>
    <property type="match status" value="1"/>
</dbReference>
<evidence type="ECO:0000256" key="2">
    <source>
        <dbReference type="ARBA" id="ARBA00004167"/>
    </source>
</evidence>